<protein>
    <submittedName>
        <fullName evidence="1">Uncharacterized protein</fullName>
    </submittedName>
</protein>
<proteinExistence type="predicted"/>
<accession>R7Z1A7</accession>
<evidence type="ECO:0000313" key="1">
    <source>
        <dbReference type="EMBL" id="EON67824.1"/>
    </source>
</evidence>
<dbReference type="GeneID" id="19904390"/>
<reference evidence="2" key="1">
    <citation type="submission" date="2012-06" db="EMBL/GenBank/DDBJ databases">
        <title>The genome sequence of Coniosporium apollinis CBS 100218.</title>
        <authorList>
            <consortium name="The Broad Institute Genome Sequencing Platform"/>
            <person name="Cuomo C."/>
            <person name="Gorbushina A."/>
            <person name="Noack S."/>
            <person name="Walker B."/>
            <person name="Young S.K."/>
            <person name="Zeng Q."/>
            <person name="Gargeya S."/>
            <person name="Fitzgerald M."/>
            <person name="Haas B."/>
            <person name="Abouelleil A."/>
            <person name="Alvarado L."/>
            <person name="Arachchi H.M."/>
            <person name="Berlin A.M."/>
            <person name="Chapman S.B."/>
            <person name="Goldberg J."/>
            <person name="Griggs A."/>
            <person name="Gujja S."/>
            <person name="Hansen M."/>
            <person name="Howarth C."/>
            <person name="Imamovic A."/>
            <person name="Larimer J."/>
            <person name="McCowan C."/>
            <person name="Montmayeur A."/>
            <person name="Murphy C."/>
            <person name="Neiman D."/>
            <person name="Pearson M."/>
            <person name="Priest M."/>
            <person name="Roberts A."/>
            <person name="Saif S."/>
            <person name="Shea T."/>
            <person name="Sisk P."/>
            <person name="Sykes S."/>
            <person name="Wortman J."/>
            <person name="Nusbaum C."/>
            <person name="Birren B."/>
        </authorList>
    </citation>
    <scope>NUCLEOTIDE SEQUENCE [LARGE SCALE GENOMIC DNA]</scope>
    <source>
        <strain evidence="2">CBS 100218</strain>
    </source>
</reference>
<sequence>MKFMEWGHERVIEVDGEDGEYDEYVKVEREGEDEDGRWTMGEKPDDLALVIEKGEAEFEIGYAVGPLNIRTKICEQFDQP</sequence>
<dbReference type="Proteomes" id="UP000016924">
    <property type="component" value="Unassembled WGS sequence"/>
</dbReference>
<dbReference type="HOGENOM" id="CLU_2589651_0_0_1"/>
<evidence type="ECO:0000313" key="2">
    <source>
        <dbReference type="Proteomes" id="UP000016924"/>
    </source>
</evidence>
<gene>
    <name evidence="1" type="ORF">W97_07079</name>
</gene>
<dbReference type="EMBL" id="JH767590">
    <property type="protein sequence ID" value="EON67824.1"/>
    <property type="molecule type" value="Genomic_DNA"/>
</dbReference>
<dbReference type="OrthoDB" id="2968825at2759"/>
<keyword evidence="2" id="KW-1185">Reference proteome</keyword>
<organism evidence="1 2">
    <name type="scientific">Coniosporium apollinis (strain CBS 100218)</name>
    <name type="common">Rock-inhabiting black yeast</name>
    <dbReference type="NCBI Taxonomy" id="1168221"/>
    <lineage>
        <taxon>Eukaryota</taxon>
        <taxon>Fungi</taxon>
        <taxon>Dikarya</taxon>
        <taxon>Ascomycota</taxon>
        <taxon>Pezizomycotina</taxon>
        <taxon>Dothideomycetes</taxon>
        <taxon>Dothideomycetes incertae sedis</taxon>
        <taxon>Coniosporium</taxon>
    </lineage>
</organism>
<dbReference type="AlphaFoldDB" id="R7Z1A7"/>
<name>R7Z1A7_CONA1</name>
<dbReference type="RefSeq" id="XP_007783141.1">
    <property type="nucleotide sequence ID" value="XM_007784951.1"/>
</dbReference>